<feature type="domain" description="RING-type" evidence="25">
    <location>
        <begin position="292"/>
        <end position="330"/>
    </location>
</feature>
<accession>A0A803NWF5</accession>
<dbReference type="EnsemblPlants" id="evm.model.02.2115">
    <property type="protein sequence ID" value="cds.evm.model.02.2115"/>
    <property type="gene ID" value="evm.TU.02.2115"/>
</dbReference>
<dbReference type="SUPFAM" id="SSF48452">
    <property type="entry name" value="TPR-like"/>
    <property type="match status" value="1"/>
</dbReference>
<comment type="catalytic activity">
    <reaction evidence="1">
        <text>S-ubiquitinyl-[E2 ubiquitin-conjugating enzyme]-L-cysteine + [acceptor protein]-L-lysine = [E2 ubiquitin-conjugating enzyme]-L-cysteine + N(6)-ubiquitinyl-[acceptor protein]-L-lysine.</text>
        <dbReference type="EC" id="2.3.2.27"/>
    </reaction>
</comment>
<evidence type="ECO:0000313" key="27">
    <source>
        <dbReference type="Proteomes" id="UP000596661"/>
    </source>
</evidence>
<dbReference type="GO" id="GO:0005049">
    <property type="term" value="F:nuclear export signal receptor activity"/>
    <property type="evidence" value="ECO:0007669"/>
    <property type="project" value="InterPro"/>
</dbReference>
<dbReference type="SMART" id="SM00913">
    <property type="entry name" value="IBN_N"/>
    <property type="match status" value="1"/>
</dbReference>
<keyword evidence="13" id="KW-0479">Metal-binding</keyword>
<evidence type="ECO:0000256" key="21">
    <source>
        <dbReference type="ARBA" id="ARBA00023242"/>
    </source>
</evidence>
<keyword evidence="14 22" id="KW-0863">Zinc-finger</keyword>
<evidence type="ECO:0000256" key="18">
    <source>
        <dbReference type="ARBA" id="ARBA00022927"/>
    </source>
</evidence>
<keyword evidence="20 24" id="KW-0472">Membrane</keyword>
<evidence type="ECO:0000313" key="26">
    <source>
        <dbReference type="EnsemblPlants" id="cds.evm.model.02.2115"/>
    </source>
</evidence>
<evidence type="ECO:0000256" key="14">
    <source>
        <dbReference type="ARBA" id="ARBA00022771"/>
    </source>
</evidence>
<dbReference type="SUPFAM" id="SSF57850">
    <property type="entry name" value="RING/U-box"/>
    <property type="match status" value="1"/>
</dbReference>
<evidence type="ECO:0000256" key="17">
    <source>
        <dbReference type="ARBA" id="ARBA00022833"/>
    </source>
</evidence>
<keyword evidence="17" id="KW-0862">Zinc</keyword>
<dbReference type="InterPro" id="IPR057947">
    <property type="entry name" value="TPR_XPO7/RBP17"/>
</dbReference>
<evidence type="ECO:0000256" key="23">
    <source>
        <dbReference type="SAM" id="MobiDB-lite"/>
    </source>
</evidence>
<dbReference type="GO" id="GO:0031267">
    <property type="term" value="F:small GTPase binding"/>
    <property type="evidence" value="ECO:0007669"/>
    <property type="project" value="InterPro"/>
</dbReference>
<dbReference type="InterPro" id="IPR044189">
    <property type="entry name" value="XPO4/7-like"/>
</dbReference>
<dbReference type="InterPro" id="IPR058051">
    <property type="entry name" value="Znf_RING_synoviolin"/>
</dbReference>
<evidence type="ECO:0000256" key="19">
    <source>
        <dbReference type="ARBA" id="ARBA00022989"/>
    </source>
</evidence>
<dbReference type="GO" id="GO:0005643">
    <property type="term" value="C:nuclear pore"/>
    <property type="evidence" value="ECO:0007669"/>
    <property type="project" value="TreeGrafter"/>
</dbReference>
<evidence type="ECO:0000256" key="13">
    <source>
        <dbReference type="ARBA" id="ARBA00022723"/>
    </source>
</evidence>
<feature type="transmembrane region" description="Helical" evidence="24">
    <location>
        <begin position="225"/>
        <end position="246"/>
    </location>
</feature>
<dbReference type="InterPro" id="IPR016024">
    <property type="entry name" value="ARM-type_fold"/>
</dbReference>
<dbReference type="EC" id="2.3.2.27" evidence="8"/>
<evidence type="ECO:0000256" key="24">
    <source>
        <dbReference type="SAM" id="Phobius"/>
    </source>
</evidence>
<keyword evidence="18" id="KW-0653">Protein transport</keyword>
<keyword evidence="11" id="KW-0808">Transferase</keyword>
<evidence type="ECO:0000256" key="1">
    <source>
        <dbReference type="ARBA" id="ARBA00000900"/>
    </source>
</evidence>
<dbReference type="GO" id="GO:0008270">
    <property type="term" value="F:zinc ion binding"/>
    <property type="evidence" value="ECO:0007669"/>
    <property type="project" value="UniProtKB-KW"/>
</dbReference>
<feature type="region of interest" description="Disordered" evidence="23">
    <location>
        <begin position="1479"/>
        <end position="1498"/>
    </location>
</feature>
<dbReference type="InterPro" id="IPR011990">
    <property type="entry name" value="TPR-like_helical_dom_sf"/>
</dbReference>
<keyword evidence="16" id="KW-0256">Endoplasmic reticulum</keyword>
<protein>
    <recommendedName>
        <fullName evidence="8">RING-type E3 ubiquitin transferase</fullName>
        <ecNumber evidence="8">2.3.2.27</ecNumber>
    </recommendedName>
</protein>
<dbReference type="InterPro" id="IPR013083">
    <property type="entry name" value="Znf_RING/FYVE/PHD"/>
</dbReference>
<sequence length="1719" mass="195881">MMRLQSYAGLSFFATLAVIYHAFNSRGQFYPAMVYLSTSKISLVLLLNMGLVIMCILWQLTKRVFLGTLREAEVERLNEQSWREVMEILFAITIFRQDFSVSFLAMVTALLLIKALHWLAQKRVEYIETTPSVTTLSHIRIVSFLGFLLTLDSLFLYTSVNELIQSRKASVSLFFSFEYMILATTTVSTFVKYVFYVSDMLMEGQWEKKPVYTFYLELIRDLLHLSMYLCFFLVIFMNYGVPLHLIRELYETFRNFKIRVADYIRYRKITSNMNDRFPDATPQELIATDATCIICREEMTSAKKLICGHLFHVHCLRSWLERQHTCPTCRALVVPPDNATSATGGQNVSRSDAHQVNFRRCCGNFSRSYALTSFSDWGVVILYEFVICLVAEKIWFLAVMESLAQLEALCERLYTSQDSVERAHAENTLKCFSVNTDYISQCQYILDNALTPYALMLASSSLLKQVTEHSLALQLRLDIRNYLINYLFTRGPKLQPFVTASLIQLLCRVTKFGWFDDDRFREVVKEATNFLSQATSDHYTIGLKILNQLVSEMNQPNPGLPSTHHRRVACNFRDQSLFQIFQISLTSLAQRKNDVVDRLQELALSVSLKCLSFDFVGTSIDESSEEFGTVQIPSSWRPVLEDPSTLQIFFDYYAITKSPLSKEALECLVRLASVRRSLFSNDAARSKFLAHLMTGTKEILQTGQGLADHDNYHEYCRLLGRFRVNYQLSELVNVEGYSDWIRLVAEFTLKSLQSWQWASSSVYYLLGLWSRLVTSVPYLKGDAPSLLDEFVPKITEGFITSRFNSVQAGLSEDLSENPLDNVELLQDQLDCFPYLCRFQYESSSMYIINIVEPILQTYSERARLQTTDKSDISVIEAKLAWIVHIVAAIVKIKQCTGCSSESQEVLDAELSARVLQLINVTDSGLHIQRYREVSKQRLDRAILIFFQHFRKSYVGDQAMHSSKQLYARLSDLLGLNDHLLMLNVIVGKIATNLKCYTESEEVIDHTLSLFLELASGYMTGKLLLKLDTVKFIVANHTREHFPFLEEYRCSRSRTTFYYIIGWLVFMEDSTVKFKSSMDPLLQVFITLESTPDSMFRTETVKYALIGLMRDLRGIAMATNSRRTYGLLFDWLYPAHMPLLLKGISQWSDTPDVTTPLLKFMSEFVLNKAQRLTFDSSSPNGILLFREVSKLIVAYGSRILALPNVADIYAFKYKGIWISLTILTRALAGNYVNFGVFELYGDRALADVLDIALKMTLSIPLADVLAFRKLTKAYFAFLEVLFNCHITFVLNLDTSTFMHIVGSLESGLKGLDTNISSQCASAVDTLAAFYFNNVTMGEAPTSPTAINLARHIADCPNLFPEILKTLFEIVLFEDCGNQWSLSRPMLSLILISEQMFSDLKIQILASQAADQHQRLFLCFDKLMTDVTRSLDSKNRDKGCISKFNDCPLCGADIEKIEDDEKIQSLVDRFIEGHARIKRTQEIDSNNTENNKEEGVAESPKNKTVIYEDVSLERGAFLFQHAMRAFRAQNMESAKSRLSLCAEDIRDQLEKMGNTSELCSQLGAVLGMLGDCCRATGDTTSAISYFEESVEFLSKLPRNDLEITHTLSVSLNKIGDLKYYEGDLEATRTYYFRSLNVRRDAVKDNPNVPSLILDLAVSLAKVADVDRSLGKEDVAINGFQEAIQLVEPLKLKPEETGLQKRVKFLPFLSEFYLGSVFNAEN</sequence>
<dbReference type="InterPro" id="IPR057992">
    <property type="entry name" value="TPR_SYVN1_N"/>
</dbReference>
<evidence type="ECO:0000256" key="10">
    <source>
        <dbReference type="ARBA" id="ARBA00022490"/>
    </source>
</evidence>
<dbReference type="PROSITE" id="PS50089">
    <property type="entry name" value="ZF_RING_2"/>
    <property type="match status" value="1"/>
</dbReference>
<evidence type="ECO:0000256" key="12">
    <source>
        <dbReference type="ARBA" id="ARBA00022692"/>
    </source>
</evidence>
<evidence type="ECO:0000256" key="20">
    <source>
        <dbReference type="ARBA" id="ARBA00023136"/>
    </source>
</evidence>
<organism evidence="26 27">
    <name type="scientific">Cannabis sativa</name>
    <name type="common">Hemp</name>
    <name type="synonym">Marijuana</name>
    <dbReference type="NCBI Taxonomy" id="3483"/>
    <lineage>
        <taxon>Eukaryota</taxon>
        <taxon>Viridiplantae</taxon>
        <taxon>Streptophyta</taxon>
        <taxon>Embryophyta</taxon>
        <taxon>Tracheophyta</taxon>
        <taxon>Spermatophyta</taxon>
        <taxon>Magnoliopsida</taxon>
        <taxon>eudicotyledons</taxon>
        <taxon>Gunneridae</taxon>
        <taxon>Pentapetalae</taxon>
        <taxon>rosids</taxon>
        <taxon>fabids</taxon>
        <taxon>Rosales</taxon>
        <taxon>Cannabaceae</taxon>
        <taxon>Cannabis</taxon>
    </lineage>
</organism>
<evidence type="ECO:0000256" key="9">
    <source>
        <dbReference type="ARBA" id="ARBA00022448"/>
    </source>
</evidence>
<feature type="transmembrane region" description="Helical" evidence="24">
    <location>
        <begin position="139"/>
        <end position="160"/>
    </location>
</feature>
<evidence type="ECO:0000256" key="6">
    <source>
        <dbReference type="ARBA" id="ARBA00009466"/>
    </source>
</evidence>
<reference evidence="26" key="1">
    <citation type="submission" date="2018-11" db="EMBL/GenBank/DDBJ databases">
        <authorList>
            <person name="Grassa J C."/>
        </authorList>
    </citation>
    <scope>NUCLEOTIDE SEQUENCE [LARGE SCALE GENOMIC DNA]</scope>
</reference>
<dbReference type="FunFam" id="1.25.10.10:FF:000158">
    <property type="entry name" value="ARM repeat superfamily protein"/>
    <property type="match status" value="1"/>
</dbReference>
<dbReference type="GO" id="GO:0005789">
    <property type="term" value="C:endoplasmic reticulum membrane"/>
    <property type="evidence" value="ECO:0007669"/>
    <property type="project" value="UniProtKB-SubCell"/>
</dbReference>
<dbReference type="PANTHER" id="PTHR12596">
    <property type="entry name" value="EXPORTIN 4,7-RELATED"/>
    <property type="match status" value="1"/>
</dbReference>
<dbReference type="SUPFAM" id="SSF48371">
    <property type="entry name" value="ARM repeat"/>
    <property type="match status" value="1"/>
</dbReference>
<dbReference type="Gramene" id="evm.model.02.2115">
    <property type="protein sequence ID" value="cds.evm.model.02.2115"/>
    <property type="gene ID" value="evm.TU.02.2115"/>
</dbReference>
<evidence type="ECO:0000256" key="11">
    <source>
        <dbReference type="ARBA" id="ARBA00022679"/>
    </source>
</evidence>
<evidence type="ECO:0000259" key="25">
    <source>
        <dbReference type="PROSITE" id="PS50089"/>
    </source>
</evidence>
<feature type="transmembrane region" description="Helical" evidence="24">
    <location>
        <begin position="99"/>
        <end position="119"/>
    </location>
</feature>
<dbReference type="EMBL" id="UZAU01000234">
    <property type="status" value="NOT_ANNOTATED_CDS"/>
    <property type="molecule type" value="Genomic_DNA"/>
</dbReference>
<keyword evidence="21" id="KW-0539">Nucleus</keyword>
<evidence type="ECO:0000256" key="8">
    <source>
        <dbReference type="ARBA" id="ARBA00012483"/>
    </source>
</evidence>
<evidence type="ECO:0000256" key="3">
    <source>
        <dbReference type="ARBA" id="ARBA00004477"/>
    </source>
</evidence>
<reference evidence="26" key="2">
    <citation type="submission" date="2021-03" db="UniProtKB">
        <authorList>
            <consortium name="EnsemblPlants"/>
        </authorList>
    </citation>
    <scope>IDENTIFICATION</scope>
</reference>
<keyword evidence="10" id="KW-0963">Cytoplasm</keyword>
<comment type="subcellular location">
    <subcellularLocation>
        <location evidence="4">Cytoplasm</location>
    </subcellularLocation>
    <subcellularLocation>
        <location evidence="3">Endoplasmic reticulum membrane</location>
        <topology evidence="3">Multi-pass membrane protein</topology>
    </subcellularLocation>
    <subcellularLocation>
        <location evidence="2">Nucleus</location>
    </subcellularLocation>
</comment>
<evidence type="ECO:0000256" key="4">
    <source>
        <dbReference type="ARBA" id="ARBA00004496"/>
    </source>
</evidence>
<dbReference type="Pfam" id="PF25563">
    <property type="entry name" value="TPR_SYVN1_N"/>
    <property type="match status" value="1"/>
</dbReference>
<dbReference type="PANTHER" id="PTHR12596:SF2">
    <property type="entry name" value="EXPORTIN-7 ISOFORM X1"/>
    <property type="match status" value="1"/>
</dbReference>
<dbReference type="Proteomes" id="UP000596661">
    <property type="component" value="Chromosome 2"/>
</dbReference>
<dbReference type="GO" id="GO:0006611">
    <property type="term" value="P:protein export from nucleus"/>
    <property type="evidence" value="ECO:0007669"/>
    <property type="project" value="TreeGrafter"/>
</dbReference>
<dbReference type="SMART" id="SM00184">
    <property type="entry name" value="RING"/>
    <property type="match status" value="1"/>
</dbReference>
<dbReference type="Pfam" id="PF13639">
    <property type="entry name" value="zf-RING_2"/>
    <property type="match status" value="1"/>
</dbReference>
<dbReference type="InterPro" id="IPR011989">
    <property type="entry name" value="ARM-like"/>
</dbReference>
<comment type="similarity">
    <text evidence="7">Belongs to the HRD1 family.</text>
</comment>
<dbReference type="InterPro" id="IPR001494">
    <property type="entry name" value="Importin-beta_N"/>
</dbReference>
<keyword evidence="12 24" id="KW-0812">Transmembrane</keyword>
<dbReference type="CDD" id="cd16479">
    <property type="entry name" value="RING-H2_synoviolin"/>
    <property type="match status" value="1"/>
</dbReference>
<evidence type="ECO:0000256" key="16">
    <source>
        <dbReference type="ARBA" id="ARBA00022824"/>
    </source>
</evidence>
<dbReference type="Gene3D" id="1.25.10.10">
    <property type="entry name" value="Leucine-rich Repeat Variant"/>
    <property type="match status" value="2"/>
</dbReference>
<dbReference type="InterPro" id="IPR001841">
    <property type="entry name" value="Znf_RING"/>
</dbReference>
<feature type="transmembrane region" description="Helical" evidence="24">
    <location>
        <begin position="172"/>
        <end position="196"/>
    </location>
</feature>
<dbReference type="FunFam" id="3.30.40.10:FF:000194">
    <property type="entry name" value="ERAD-associated E3 ubiquitin-protein ligase HRD1A"/>
    <property type="match status" value="1"/>
</dbReference>
<dbReference type="Gene3D" id="1.25.40.10">
    <property type="entry name" value="Tetratricopeptide repeat domain"/>
    <property type="match status" value="1"/>
</dbReference>
<dbReference type="FunFam" id="1.25.10.10:FF:000263">
    <property type="entry name" value="ARM repeat superfamily protein"/>
    <property type="match status" value="1"/>
</dbReference>
<feature type="transmembrane region" description="Helical" evidence="24">
    <location>
        <begin position="377"/>
        <end position="398"/>
    </location>
</feature>
<evidence type="ECO:0000256" key="22">
    <source>
        <dbReference type="PROSITE-ProRule" id="PRU00175"/>
    </source>
</evidence>
<name>A0A803NWF5_CANSA</name>
<keyword evidence="27" id="KW-1185">Reference proteome</keyword>
<proteinExistence type="inferred from homology"/>
<comment type="similarity">
    <text evidence="6">Belongs to the exportin family.</text>
</comment>
<feature type="transmembrane region" description="Helical" evidence="24">
    <location>
        <begin position="43"/>
        <end position="60"/>
    </location>
</feature>
<evidence type="ECO:0000256" key="5">
    <source>
        <dbReference type="ARBA" id="ARBA00004906"/>
    </source>
</evidence>
<dbReference type="GO" id="GO:0061630">
    <property type="term" value="F:ubiquitin protein ligase activity"/>
    <property type="evidence" value="ECO:0007669"/>
    <property type="project" value="UniProtKB-EC"/>
</dbReference>
<keyword evidence="19 24" id="KW-1133">Transmembrane helix</keyword>
<evidence type="ECO:0000256" key="15">
    <source>
        <dbReference type="ARBA" id="ARBA00022786"/>
    </source>
</evidence>
<dbReference type="Pfam" id="PF25795">
    <property type="entry name" value="TPR_XPO7"/>
    <property type="match status" value="1"/>
</dbReference>
<keyword evidence="15" id="KW-0833">Ubl conjugation pathway</keyword>
<evidence type="ECO:0000256" key="7">
    <source>
        <dbReference type="ARBA" id="ARBA00010089"/>
    </source>
</evidence>
<comment type="pathway">
    <text evidence="5">Protein modification; protein ubiquitination.</text>
</comment>
<evidence type="ECO:0000256" key="2">
    <source>
        <dbReference type="ARBA" id="ARBA00004123"/>
    </source>
</evidence>
<dbReference type="Gene3D" id="3.30.40.10">
    <property type="entry name" value="Zinc/RING finger domain, C3HC4 (zinc finger)"/>
    <property type="match status" value="1"/>
</dbReference>
<dbReference type="Pfam" id="PF03810">
    <property type="entry name" value="IBN_N"/>
    <property type="match status" value="1"/>
</dbReference>
<keyword evidence="9" id="KW-0813">Transport</keyword>